<evidence type="ECO:0000256" key="1">
    <source>
        <dbReference type="SAM" id="MobiDB-lite"/>
    </source>
</evidence>
<proteinExistence type="predicted"/>
<name>A0AAE1KGV2_9FABA</name>
<dbReference type="AlphaFoldDB" id="A0AAE1KGV2"/>
<sequence>MASDEAATFHSSLPDVDFGYDMDEGYDLYRHPHPHNMSRLSACTSSTLCGVEDDDDDGGGGVDNAMATYVSRLSMESFEEADGDADGELSDGKQPRTVSLSSDSDNESSGCYSLPATPPRRRHRAVVADKSPIVAKEYASDNDAQKRKEADPRRRRRNMWMVMERGDSRRTEEESDGVKVITRPIGGRRSLWMDMEEMKACRDLGFELEQERTLEMPSRFSPSNSTLDTSSGGNSPITNWRISTPGDDPRDVKARLRVWAQAVAMASASKYGA</sequence>
<feature type="compositionally biased region" description="Acidic residues" evidence="1">
    <location>
        <begin position="79"/>
        <end position="89"/>
    </location>
</feature>
<accession>A0AAE1KGV2</accession>
<keyword evidence="3" id="KW-1185">Reference proteome</keyword>
<dbReference type="PANTHER" id="PTHR31865:SF2">
    <property type="entry name" value="OSJNBA0004B13.24 PROTEIN"/>
    <property type="match status" value="1"/>
</dbReference>
<feature type="compositionally biased region" description="Low complexity" evidence="1">
    <location>
        <begin position="99"/>
        <end position="113"/>
    </location>
</feature>
<organism evidence="2 3">
    <name type="scientific">Acacia crassicarpa</name>
    <name type="common">northern wattle</name>
    <dbReference type="NCBI Taxonomy" id="499986"/>
    <lineage>
        <taxon>Eukaryota</taxon>
        <taxon>Viridiplantae</taxon>
        <taxon>Streptophyta</taxon>
        <taxon>Embryophyta</taxon>
        <taxon>Tracheophyta</taxon>
        <taxon>Spermatophyta</taxon>
        <taxon>Magnoliopsida</taxon>
        <taxon>eudicotyledons</taxon>
        <taxon>Gunneridae</taxon>
        <taxon>Pentapetalae</taxon>
        <taxon>rosids</taxon>
        <taxon>fabids</taxon>
        <taxon>Fabales</taxon>
        <taxon>Fabaceae</taxon>
        <taxon>Caesalpinioideae</taxon>
        <taxon>mimosoid clade</taxon>
        <taxon>Acacieae</taxon>
        <taxon>Acacia</taxon>
    </lineage>
</organism>
<reference evidence="2" key="1">
    <citation type="submission" date="2023-10" db="EMBL/GenBank/DDBJ databases">
        <title>Chromosome-level genome of the transformable northern wattle, Acacia crassicarpa.</title>
        <authorList>
            <person name="Massaro I."/>
            <person name="Sinha N.R."/>
            <person name="Poethig S."/>
            <person name="Leichty A.R."/>
        </authorList>
    </citation>
    <scope>NUCLEOTIDE SEQUENCE</scope>
    <source>
        <strain evidence="2">Acra3RX</strain>
        <tissue evidence="2">Leaf</tissue>
    </source>
</reference>
<comment type="caution">
    <text evidence="2">The sequence shown here is derived from an EMBL/GenBank/DDBJ whole genome shotgun (WGS) entry which is preliminary data.</text>
</comment>
<feature type="compositionally biased region" description="Polar residues" evidence="1">
    <location>
        <begin position="220"/>
        <end position="242"/>
    </location>
</feature>
<dbReference type="Proteomes" id="UP001293593">
    <property type="component" value="Unassembled WGS sequence"/>
</dbReference>
<protein>
    <submittedName>
        <fullName evidence="2">Uncharacterized protein</fullName>
    </submittedName>
</protein>
<feature type="compositionally biased region" description="Basic and acidic residues" evidence="1">
    <location>
        <begin position="143"/>
        <end position="152"/>
    </location>
</feature>
<gene>
    <name evidence="2" type="ORF">QN277_021759</name>
</gene>
<feature type="region of interest" description="Disordered" evidence="1">
    <location>
        <begin position="79"/>
        <end position="157"/>
    </location>
</feature>
<evidence type="ECO:0000313" key="3">
    <source>
        <dbReference type="Proteomes" id="UP001293593"/>
    </source>
</evidence>
<feature type="region of interest" description="Disordered" evidence="1">
    <location>
        <begin position="218"/>
        <end position="249"/>
    </location>
</feature>
<evidence type="ECO:0000313" key="2">
    <source>
        <dbReference type="EMBL" id="KAK4273335.1"/>
    </source>
</evidence>
<dbReference type="EMBL" id="JAWXYG010000005">
    <property type="protein sequence ID" value="KAK4273335.1"/>
    <property type="molecule type" value="Genomic_DNA"/>
</dbReference>
<dbReference type="PANTHER" id="PTHR31865">
    <property type="entry name" value="OSJNBA0071G03.3 PROTEIN"/>
    <property type="match status" value="1"/>
</dbReference>